<dbReference type="GO" id="GO:0045259">
    <property type="term" value="C:proton-transporting ATP synthase complex"/>
    <property type="evidence" value="ECO:0007669"/>
    <property type="project" value="UniProtKB-KW"/>
</dbReference>
<dbReference type="InterPro" id="IPR050059">
    <property type="entry name" value="ATP_synthase_B_chain"/>
</dbReference>
<evidence type="ECO:0000256" key="14">
    <source>
        <dbReference type="SAM" id="Coils"/>
    </source>
</evidence>
<protein>
    <submittedName>
        <fullName evidence="16">Uncharacterized protein</fullName>
    </submittedName>
</protein>
<proteinExistence type="inferred from homology"/>
<dbReference type="CDD" id="cd06503">
    <property type="entry name" value="ATP-synt_Fo_b"/>
    <property type="match status" value="1"/>
</dbReference>
<keyword evidence="8" id="KW-0375">Hydrogen ion transport</keyword>
<dbReference type="GO" id="GO:0015986">
    <property type="term" value="P:proton motive force-driven ATP synthesis"/>
    <property type="evidence" value="ECO:0007669"/>
    <property type="project" value="InterPro"/>
</dbReference>
<organism evidence="16">
    <name type="scientific">marine sediment metagenome</name>
    <dbReference type="NCBI Taxonomy" id="412755"/>
    <lineage>
        <taxon>unclassified sequences</taxon>
        <taxon>metagenomes</taxon>
        <taxon>ecological metagenomes</taxon>
    </lineage>
</organism>
<evidence type="ECO:0000256" key="9">
    <source>
        <dbReference type="ARBA" id="ARBA00022989"/>
    </source>
</evidence>
<evidence type="ECO:0000256" key="7">
    <source>
        <dbReference type="ARBA" id="ARBA00022692"/>
    </source>
</evidence>
<evidence type="ECO:0000256" key="10">
    <source>
        <dbReference type="ARBA" id="ARBA00023065"/>
    </source>
</evidence>
<feature type="coiled-coil region" evidence="14">
    <location>
        <begin position="44"/>
        <end position="75"/>
    </location>
</feature>
<evidence type="ECO:0000256" key="15">
    <source>
        <dbReference type="SAM" id="Phobius"/>
    </source>
</evidence>
<accession>X1NM49</accession>
<gene>
    <name evidence="16" type="ORF">S06H3_39471</name>
</gene>
<evidence type="ECO:0000256" key="13">
    <source>
        <dbReference type="ARBA" id="ARBA00025198"/>
    </source>
</evidence>
<evidence type="ECO:0000256" key="3">
    <source>
        <dbReference type="ARBA" id="ARBA00005513"/>
    </source>
</evidence>
<evidence type="ECO:0000256" key="11">
    <source>
        <dbReference type="ARBA" id="ARBA00023136"/>
    </source>
</evidence>
<dbReference type="InterPro" id="IPR002146">
    <property type="entry name" value="ATP_synth_b/b'su_bac/chlpt"/>
</dbReference>
<comment type="similarity">
    <text evidence="3">Belongs to the ATPase B chain family.</text>
</comment>
<evidence type="ECO:0000256" key="5">
    <source>
        <dbReference type="ARBA" id="ARBA00022475"/>
    </source>
</evidence>
<evidence type="ECO:0000256" key="8">
    <source>
        <dbReference type="ARBA" id="ARBA00022781"/>
    </source>
</evidence>
<dbReference type="PANTHER" id="PTHR33445:SF1">
    <property type="entry name" value="ATP SYNTHASE SUBUNIT B"/>
    <property type="match status" value="1"/>
</dbReference>
<dbReference type="HAMAP" id="MF_01398">
    <property type="entry name" value="ATP_synth_b_bprime"/>
    <property type="match status" value="1"/>
</dbReference>
<evidence type="ECO:0000256" key="1">
    <source>
        <dbReference type="ARBA" id="ARBA00004167"/>
    </source>
</evidence>
<dbReference type="GO" id="GO:0012505">
    <property type="term" value="C:endomembrane system"/>
    <property type="evidence" value="ECO:0007669"/>
    <property type="project" value="UniProtKB-SubCell"/>
</dbReference>
<dbReference type="InterPro" id="IPR028987">
    <property type="entry name" value="ATP_synth_B-like_membr_sf"/>
</dbReference>
<comment type="caution">
    <text evidence="16">The sequence shown here is derived from an EMBL/GenBank/DDBJ whole genome shotgun (WGS) entry which is preliminary data.</text>
</comment>
<dbReference type="GO" id="GO:0046961">
    <property type="term" value="F:proton-transporting ATPase activity, rotational mechanism"/>
    <property type="evidence" value="ECO:0007669"/>
    <property type="project" value="TreeGrafter"/>
</dbReference>
<evidence type="ECO:0000256" key="2">
    <source>
        <dbReference type="ARBA" id="ARBA00004308"/>
    </source>
</evidence>
<reference evidence="16" key="1">
    <citation type="journal article" date="2014" name="Front. Microbiol.">
        <title>High frequency of phylogenetically diverse reductive dehalogenase-homologous genes in deep subseafloor sedimentary metagenomes.</title>
        <authorList>
            <person name="Kawai M."/>
            <person name="Futagami T."/>
            <person name="Toyoda A."/>
            <person name="Takaki Y."/>
            <person name="Nishi S."/>
            <person name="Hori S."/>
            <person name="Arai W."/>
            <person name="Tsubouchi T."/>
            <person name="Morono Y."/>
            <person name="Uchiyama I."/>
            <person name="Ito T."/>
            <person name="Fujiyama A."/>
            <person name="Inagaki F."/>
            <person name="Takami H."/>
        </authorList>
    </citation>
    <scope>NUCLEOTIDE SEQUENCE</scope>
    <source>
        <strain evidence="16">Expedition CK06-06</strain>
    </source>
</reference>
<evidence type="ECO:0000256" key="12">
    <source>
        <dbReference type="ARBA" id="ARBA00023310"/>
    </source>
</evidence>
<keyword evidence="6" id="KW-0138">CF(0)</keyword>
<dbReference type="SUPFAM" id="SSF81573">
    <property type="entry name" value="F1F0 ATP synthase subunit B, membrane domain"/>
    <property type="match status" value="1"/>
</dbReference>
<evidence type="ECO:0000313" key="16">
    <source>
        <dbReference type="EMBL" id="GAI44678.1"/>
    </source>
</evidence>
<dbReference type="Pfam" id="PF00430">
    <property type="entry name" value="ATP-synt_B"/>
    <property type="match status" value="1"/>
</dbReference>
<keyword evidence="10" id="KW-0406">Ion transport</keyword>
<dbReference type="Gene3D" id="1.20.5.620">
    <property type="entry name" value="F1F0 ATP synthase subunit B, membrane domain"/>
    <property type="match status" value="1"/>
</dbReference>
<evidence type="ECO:0000256" key="4">
    <source>
        <dbReference type="ARBA" id="ARBA00022448"/>
    </source>
</evidence>
<sequence length="166" mass="19066">MEGLGISLPTLLAQIINFTILLGLLYLVAYKPIMRMFDERSRKIKESMEQTEFIKEQAAQAEEEVKKQLEAAGRQGQEVIARAVRTGEEVRQEAQQEARRDAESLIIRARMEIQRERDDAIDELRKEFADLTILAASKVIDRSLDKEAHRRLIDKVLKESTTLKKG</sequence>
<dbReference type="NCBIfam" id="TIGR01144">
    <property type="entry name" value="ATP_synt_b"/>
    <property type="match status" value="1"/>
</dbReference>
<dbReference type="AlphaFoldDB" id="X1NM49"/>
<comment type="function">
    <text evidence="13">F(1)F(0) ATP synthase produces ATP from ADP in the presence of a proton or sodium gradient. F-type ATPases consist of two structural domains, F(1) containing the extramembraneous catalytic core and F(0) containing the membrane proton channel, linked together by a central stalk and a peripheral stalk. During catalysis, ATP synthesis in the catalytic domain of F(1) is coupled via a rotary mechanism of the central stalk subunits to proton translocation.</text>
</comment>
<keyword evidence="14" id="KW-0175">Coiled coil</keyword>
<keyword evidence="5" id="KW-1003">Cell membrane</keyword>
<dbReference type="PANTHER" id="PTHR33445">
    <property type="entry name" value="ATP SYNTHASE SUBUNIT B', CHLOROPLASTIC"/>
    <property type="match status" value="1"/>
</dbReference>
<keyword evidence="9 15" id="KW-1133">Transmembrane helix</keyword>
<dbReference type="InterPro" id="IPR005864">
    <property type="entry name" value="ATP_synth_F0_bsu_bac"/>
</dbReference>
<evidence type="ECO:0000256" key="6">
    <source>
        <dbReference type="ARBA" id="ARBA00022547"/>
    </source>
</evidence>
<keyword evidence="11 15" id="KW-0472">Membrane</keyword>
<name>X1NM49_9ZZZZ</name>
<keyword evidence="4" id="KW-0813">Transport</keyword>
<feature type="transmembrane region" description="Helical" evidence="15">
    <location>
        <begin position="12"/>
        <end position="33"/>
    </location>
</feature>
<comment type="subcellular location">
    <subcellularLocation>
        <location evidence="2">Endomembrane system</location>
    </subcellularLocation>
    <subcellularLocation>
        <location evidence="1">Membrane</location>
        <topology evidence="1">Single-pass membrane protein</topology>
    </subcellularLocation>
</comment>
<keyword evidence="7 15" id="KW-0812">Transmembrane</keyword>
<dbReference type="EMBL" id="BARV01024149">
    <property type="protein sequence ID" value="GAI44678.1"/>
    <property type="molecule type" value="Genomic_DNA"/>
</dbReference>
<keyword evidence="12" id="KW-0066">ATP synthesis</keyword>